<feature type="binding site" evidence="11">
    <location>
        <position position="76"/>
    </location>
    <ligand>
        <name>[4Fe-4S] cluster</name>
        <dbReference type="ChEBI" id="CHEBI:49883"/>
        <note>4Fe-4S-S-AdoMet</note>
    </ligand>
</feature>
<dbReference type="InterPro" id="IPR025895">
    <property type="entry name" value="LAM_C_dom"/>
</dbReference>
<proteinExistence type="inferred from homology"/>
<dbReference type="PIRSF" id="PIRSF004911">
    <property type="entry name" value="DUF160"/>
    <property type="match status" value="1"/>
</dbReference>
<evidence type="ECO:0000256" key="12">
    <source>
        <dbReference type="PIRSR" id="PIRSR603739-50"/>
    </source>
</evidence>
<name>A0A098QYQ7_9SPIO</name>
<keyword evidence="5" id="KW-0949">S-adenosyl-L-methionine</keyword>
<keyword evidence="15" id="KW-1185">Reference proteome</keyword>
<dbReference type="EMBL" id="JNUP01000048">
    <property type="protein sequence ID" value="KGE72794.1"/>
    <property type="molecule type" value="Genomic_DNA"/>
</dbReference>
<dbReference type="PROSITE" id="PS51918">
    <property type="entry name" value="RADICAL_SAM"/>
    <property type="match status" value="1"/>
</dbReference>
<comment type="cofactor">
    <cofactor evidence="1 12">
        <name>pyridoxal 5'-phosphate</name>
        <dbReference type="ChEBI" id="CHEBI:597326"/>
    </cofactor>
</comment>
<evidence type="ECO:0000256" key="6">
    <source>
        <dbReference type="ARBA" id="ARBA00022723"/>
    </source>
</evidence>
<dbReference type="GO" id="GO:0016853">
    <property type="term" value="F:isomerase activity"/>
    <property type="evidence" value="ECO:0007669"/>
    <property type="project" value="UniProtKB-KW"/>
</dbReference>
<dbReference type="Pfam" id="PF04055">
    <property type="entry name" value="Radical_SAM"/>
    <property type="match status" value="1"/>
</dbReference>
<dbReference type="SUPFAM" id="SSF102114">
    <property type="entry name" value="Radical SAM enzymes"/>
    <property type="match status" value="1"/>
</dbReference>
<feature type="binding site" evidence="11">
    <location>
        <position position="72"/>
    </location>
    <ligand>
        <name>[4Fe-4S] cluster</name>
        <dbReference type="ChEBI" id="CHEBI:49883"/>
        <note>4Fe-4S-S-AdoMet</note>
    </ligand>
</feature>
<accession>A0A098QYQ7</accession>
<comment type="similarity">
    <text evidence="3">Belongs to the radical SAM superfamily. KamA family.</text>
</comment>
<feature type="modified residue" description="N6-(pyridoxal phosphate)lysine" evidence="12">
    <location>
        <position position="284"/>
    </location>
</feature>
<dbReference type="SFLD" id="SFLDS00029">
    <property type="entry name" value="Radical_SAM"/>
    <property type="match status" value="1"/>
</dbReference>
<evidence type="ECO:0000256" key="8">
    <source>
        <dbReference type="ARBA" id="ARBA00023004"/>
    </source>
</evidence>
<evidence type="ECO:0000256" key="4">
    <source>
        <dbReference type="ARBA" id="ARBA00022485"/>
    </source>
</evidence>
<dbReference type="InterPro" id="IPR007197">
    <property type="entry name" value="rSAM"/>
</dbReference>
<evidence type="ECO:0000313" key="15">
    <source>
        <dbReference type="Proteomes" id="UP000029692"/>
    </source>
</evidence>
<evidence type="ECO:0000256" key="11">
    <source>
        <dbReference type="PIRSR" id="PIRSR004911-1"/>
    </source>
</evidence>
<dbReference type="GO" id="GO:0046872">
    <property type="term" value="F:metal ion binding"/>
    <property type="evidence" value="ECO:0007669"/>
    <property type="project" value="UniProtKB-KW"/>
</dbReference>
<dbReference type="InterPro" id="IPR058240">
    <property type="entry name" value="rSAM_sf"/>
</dbReference>
<dbReference type="SFLD" id="SFLDG01070">
    <property type="entry name" value="PLP-dependent"/>
    <property type="match status" value="1"/>
</dbReference>
<dbReference type="Gene3D" id="3.20.20.70">
    <property type="entry name" value="Aldolase class I"/>
    <property type="match status" value="1"/>
</dbReference>
<reference evidence="14 15" key="1">
    <citation type="submission" date="2014-05" db="EMBL/GenBank/DDBJ databases">
        <title>De novo Genome Sequence of Spirocheata sp.</title>
        <authorList>
            <person name="Shivani Y."/>
            <person name="Subhash Y."/>
            <person name="Tushar L."/>
            <person name="Sasikala C."/>
            <person name="Ramana C.V."/>
        </authorList>
    </citation>
    <scope>NUCLEOTIDE SEQUENCE [LARGE SCALE GENOMIC DNA]</scope>
    <source>
        <strain evidence="14 15">JC230</strain>
    </source>
</reference>
<gene>
    <name evidence="14" type="ORF">DC28_06065</name>
</gene>
<evidence type="ECO:0000313" key="14">
    <source>
        <dbReference type="EMBL" id="KGE72794.1"/>
    </source>
</evidence>
<dbReference type="AlphaFoldDB" id="A0A098QYQ7"/>
<dbReference type="PANTHER" id="PTHR30538">
    <property type="entry name" value="LYSINE 2,3-AMINOMUTASE-RELATED"/>
    <property type="match status" value="1"/>
</dbReference>
<dbReference type="eggNOG" id="COG1509">
    <property type="taxonomic scope" value="Bacteria"/>
</dbReference>
<dbReference type="PANTHER" id="PTHR30538:SF1">
    <property type="entry name" value="L-LYSINE 2,3-AMINOMUTASE"/>
    <property type="match status" value="1"/>
</dbReference>
<dbReference type="InterPro" id="IPR013785">
    <property type="entry name" value="Aldolase_TIM"/>
</dbReference>
<keyword evidence="4 11" id="KW-0004">4Fe-4S</keyword>
<dbReference type="CDD" id="cd01335">
    <property type="entry name" value="Radical_SAM"/>
    <property type="match status" value="1"/>
</dbReference>
<comment type="caution">
    <text evidence="14">The sequence shown here is derived from an EMBL/GenBank/DDBJ whole genome shotgun (WGS) entry which is preliminary data.</text>
</comment>
<keyword evidence="9 11" id="KW-0411">Iron-sulfur</keyword>
<keyword evidence="7 12" id="KW-0663">Pyridoxal phosphate</keyword>
<evidence type="ECO:0000256" key="1">
    <source>
        <dbReference type="ARBA" id="ARBA00001933"/>
    </source>
</evidence>
<dbReference type="Proteomes" id="UP000029692">
    <property type="component" value="Unassembled WGS sequence"/>
</dbReference>
<evidence type="ECO:0000256" key="2">
    <source>
        <dbReference type="ARBA" id="ARBA00001966"/>
    </source>
</evidence>
<dbReference type="Pfam" id="PF12544">
    <property type="entry name" value="LAM_C"/>
    <property type="match status" value="1"/>
</dbReference>
<comment type="cofactor">
    <cofactor evidence="2">
        <name>[4Fe-4S] cluster</name>
        <dbReference type="ChEBI" id="CHEBI:49883"/>
    </cofactor>
</comment>
<evidence type="ECO:0000256" key="3">
    <source>
        <dbReference type="ARBA" id="ARBA00008703"/>
    </source>
</evidence>
<keyword evidence="8" id="KW-0408">Iron</keyword>
<feature type="binding site" evidence="11">
    <location>
        <position position="79"/>
    </location>
    <ligand>
        <name>[4Fe-4S] cluster</name>
        <dbReference type="ChEBI" id="CHEBI:49883"/>
        <note>4Fe-4S-S-AdoMet</note>
    </ligand>
</feature>
<dbReference type="InterPro" id="IPR003739">
    <property type="entry name" value="Lys_aminomutase/Glu_NH3_mut"/>
</dbReference>
<organism evidence="14 15">
    <name type="scientific">Spirochaeta lutea</name>
    <dbReference type="NCBI Taxonomy" id="1480694"/>
    <lineage>
        <taxon>Bacteria</taxon>
        <taxon>Pseudomonadati</taxon>
        <taxon>Spirochaetota</taxon>
        <taxon>Spirochaetia</taxon>
        <taxon>Spirochaetales</taxon>
        <taxon>Spirochaetaceae</taxon>
        <taxon>Spirochaeta</taxon>
    </lineage>
</organism>
<evidence type="ECO:0000256" key="5">
    <source>
        <dbReference type="ARBA" id="ARBA00022691"/>
    </source>
</evidence>
<dbReference type="STRING" id="1480694.DC28_06065"/>
<evidence type="ECO:0000256" key="7">
    <source>
        <dbReference type="ARBA" id="ARBA00022898"/>
    </source>
</evidence>
<protein>
    <submittedName>
        <fullName evidence="14">Lysine 2,3-aminomutase</fullName>
    </submittedName>
</protein>
<sequence>MPYGVSQYYKSLARSQDPDNDPIAAQFIPRPGEQVLLPYESGDPISDKQYEAAPRLIHHYHDRALILVNDRCATYCRHCFRRHFTGSSTGRLTGSQLEEICRVLSQRPQIQELLLSGGDPLMLPDGELQVILEALTEVNPDYIFRMATRIPVVMPGRITEELADMLGRYGAMWIVTHVNHPREITPEFTRAIDRLVSRGMPVLNQAVLLRGVNDDEGVLEDLMRGLLRAKVKPYYLFQGDLAGGTRHFRTSIFRGLELMKHLRSRLSGMAIPTYAVDLPGGGGKIPLHEGTVLGVFEGWYHLQGPDGQVYRYPHEGDESSFGGET</sequence>
<evidence type="ECO:0000256" key="9">
    <source>
        <dbReference type="ARBA" id="ARBA00023014"/>
    </source>
</evidence>
<dbReference type="GO" id="GO:0051539">
    <property type="term" value="F:4 iron, 4 sulfur cluster binding"/>
    <property type="evidence" value="ECO:0007669"/>
    <property type="project" value="UniProtKB-KW"/>
</dbReference>
<keyword evidence="10" id="KW-0413">Isomerase</keyword>
<evidence type="ECO:0000259" key="13">
    <source>
        <dbReference type="PROSITE" id="PS51918"/>
    </source>
</evidence>
<keyword evidence="6 11" id="KW-0479">Metal-binding</keyword>
<feature type="domain" description="Radical SAM core" evidence="13">
    <location>
        <begin position="58"/>
        <end position="270"/>
    </location>
</feature>
<evidence type="ECO:0000256" key="10">
    <source>
        <dbReference type="ARBA" id="ARBA00023235"/>
    </source>
</evidence>
<dbReference type="NCBIfam" id="TIGR00238">
    <property type="entry name" value="KamA family radical SAM protein"/>
    <property type="match status" value="1"/>
</dbReference>